<protein>
    <submittedName>
        <fullName evidence="2">Uncharacterized protein</fullName>
    </submittedName>
</protein>
<gene>
    <name evidence="2" type="ORF">SDC9_77291</name>
</gene>
<feature type="transmembrane region" description="Helical" evidence="1">
    <location>
        <begin position="49"/>
        <end position="71"/>
    </location>
</feature>
<name>A0A644YSA7_9ZZZZ</name>
<accession>A0A644YSA7</accession>
<dbReference type="AlphaFoldDB" id="A0A644YSA7"/>
<dbReference type="EMBL" id="VSSQ01005875">
    <property type="protein sequence ID" value="MPM30741.1"/>
    <property type="molecule type" value="Genomic_DNA"/>
</dbReference>
<keyword evidence="1" id="KW-1133">Transmembrane helix</keyword>
<evidence type="ECO:0000313" key="2">
    <source>
        <dbReference type="EMBL" id="MPM30741.1"/>
    </source>
</evidence>
<keyword evidence="1" id="KW-0472">Membrane</keyword>
<sequence>MDEGINAQMELNSRISEGMKCQIGKIRKRKVPDDDSDDLGAKFKSYLDVIFIQIVLLLLLYGVCVLVVPTLV</sequence>
<keyword evidence="1" id="KW-0812">Transmembrane</keyword>
<organism evidence="2">
    <name type="scientific">bioreactor metagenome</name>
    <dbReference type="NCBI Taxonomy" id="1076179"/>
    <lineage>
        <taxon>unclassified sequences</taxon>
        <taxon>metagenomes</taxon>
        <taxon>ecological metagenomes</taxon>
    </lineage>
</organism>
<evidence type="ECO:0000256" key="1">
    <source>
        <dbReference type="SAM" id="Phobius"/>
    </source>
</evidence>
<comment type="caution">
    <text evidence="2">The sequence shown here is derived from an EMBL/GenBank/DDBJ whole genome shotgun (WGS) entry which is preliminary data.</text>
</comment>
<reference evidence="2" key="1">
    <citation type="submission" date="2019-08" db="EMBL/GenBank/DDBJ databases">
        <authorList>
            <person name="Kucharzyk K."/>
            <person name="Murdoch R.W."/>
            <person name="Higgins S."/>
            <person name="Loffler F."/>
        </authorList>
    </citation>
    <scope>NUCLEOTIDE SEQUENCE</scope>
</reference>
<proteinExistence type="predicted"/>